<dbReference type="InterPro" id="IPR050469">
    <property type="entry name" value="Diguanylate_Cyclase"/>
</dbReference>
<evidence type="ECO:0000259" key="4">
    <source>
        <dbReference type="PROSITE" id="PS50887"/>
    </source>
</evidence>
<dbReference type="PROSITE" id="PS50887">
    <property type="entry name" value="GGDEF"/>
    <property type="match status" value="1"/>
</dbReference>
<sequence>MALGWLLCIGPMVALADSEDLLDQRLDAAERLNASSHWRSGRAVLESIEPDLARASPEQRNAYDLSLARNLALSGASAAGLELIDQVLDRNPRIEIRLRALWLATNLAMSERSHHRAFNYAQEGLALIPRVDDPATRAGILGVAGLLYAEAGEFEQGIEMIQRGVDAAMEAPPDPQESTRCIAASRLAKAMRLGSDWQGAMDAAERALVHCREESNGHFIASLESEIGEILLQQGRLDEAEPWLERARQRQQDIGHRGGLLLTRLRLAELALGHDRDSDAEAWVDGIVDFFREARDWERKARAHRVLADIEEHRGNYEEAVEQLRRSSVALERFHARERTRRVAFLEARFDRDRQRRELALLEEQARASRLEQSSTDQQASLRLAVQSGGSLLIAALAWMLFRTTRQRRHFRALSRSDSLTGLLDHTAFFDTADEALQHSMQKRQGFVLVIADIDHFKRINDSHGHLAGDRVLRRISGLLRDLFPTPALLGRIGGEEFAIALQDCTTEQARSMIQAFQNRVRLAHSEDRAFRVTMSFGLAEFDGLESLEQLRRRTDAALYRAKQTGRDRLVVAE</sequence>
<dbReference type="NCBIfam" id="TIGR00254">
    <property type="entry name" value="GGDEF"/>
    <property type="match status" value="1"/>
</dbReference>
<dbReference type="GO" id="GO:0052621">
    <property type="term" value="F:diguanylate cyclase activity"/>
    <property type="evidence" value="ECO:0007669"/>
    <property type="project" value="UniProtKB-EC"/>
</dbReference>
<dbReference type="EMBL" id="CP012154">
    <property type="protein sequence ID" value="AKS42898.1"/>
    <property type="molecule type" value="Genomic_DNA"/>
</dbReference>
<dbReference type="STRING" id="1579979.WM2015_2540"/>
<dbReference type="Gene3D" id="1.25.40.10">
    <property type="entry name" value="Tetratricopeptide repeat domain"/>
    <property type="match status" value="2"/>
</dbReference>
<comment type="catalytic activity">
    <reaction evidence="3">
        <text>2 GTP = 3',3'-c-di-GMP + 2 diphosphate</text>
        <dbReference type="Rhea" id="RHEA:24898"/>
        <dbReference type="ChEBI" id="CHEBI:33019"/>
        <dbReference type="ChEBI" id="CHEBI:37565"/>
        <dbReference type="ChEBI" id="CHEBI:58805"/>
        <dbReference type="EC" id="2.7.7.65"/>
    </reaction>
</comment>
<dbReference type="SUPFAM" id="SSF48452">
    <property type="entry name" value="TPR-like"/>
    <property type="match status" value="2"/>
</dbReference>
<evidence type="ECO:0000313" key="5">
    <source>
        <dbReference type="EMBL" id="AKS42898.1"/>
    </source>
</evidence>
<protein>
    <recommendedName>
        <fullName evidence="2">diguanylate cyclase</fullName>
        <ecNumber evidence="2">2.7.7.65</ecNumber>
    </recommendedName>
</protein>
<dbReference type="SMART" id="SM00267">
    <property type="entry name" value="GGDEF"/>
    <property type="match status" value="1"/>
</dbReference>
<gene>
    <name evidence="5" type="ORF">WM2015_2540</name>
</gene>
<feature type="domain" description="GGDEF" evidence="4">
    <location>
        <begin position="445"/>
        <end position="574"/>
    </location>
</feature>
<dbReference type="InterPro" id="IPR019734">
    <property type="entry name" value="TPR_rpt"/>
</dbReference>
<organism evidence="5 6">
    <name type="scientific">Wenzhouxiangella marina</name>
    <dbReference type="NCBI Taxonomy" id="1579979"/>
    <lineage>
        <taxon>Bacteria</taxon>
        <taxon>Pseudomonadati</taxon>
        <taxon>Pseudomonadota</taxon>
        <taxon>Gammaproteobacteria</taxon>
        <taxon>Chromatiales</taxon>
        <taxon>Wenzhouxiangellaceae</taxon>
        <taxon>Wenzhouxiangella</taxon>
    </lineage>
</organism>
<dbReference type="KEGG" id="wma:WM2015_2540"/>
<dbReference type="FunFam" id="3.30.70.270:FF:000001">
    <property type="entry name" value="Diguanylate cyclase domain protein"/>
    <property type="match status" value="1"/>
</dbReference>
<evidence type="ECO:0000256" key="1">
    <source>
        <dbReference type="ARBA" id="ARBA00001946"/>
    </source>
</evidence>
<dbReference type="PANTHER" id="PTHR45138:SF9">
    <property type="entry name" value="DIGUANYLATE CYCLASE DGCM-RELATED"/>
    <property type="match status" value="1"/>
</dbReference>
<dbReference type="InterPro" id="IPR043128">
    <property type="entry name" value="Rev_trsase/Diguanyl_cyclase"/>
</dbReference>
<dbReference type="Pfam" id="PF13424">
    <property type="entry name" value="TPR_12"/>
    <property type="match status" value="1"/>
</dbReference>
<dbReference type="AlphaFoldDB" id="A0A0K0XYY2"/>
<dbReference type="InterPro" id="IPR000160">
    <property type="entry name" value="GGDEF_dom"/>
</dbReference>
<keyword evidence="6" id="KW-1185">Reference proteome</keyword>
<accession>A0A0K0XYY2</accession>
<dbReference type="EC" id="2.7.7.65" evidence="2"/>
<dbReference type="SMART" id="SM00028">
    <property type="entry name" value="TPR"/>
    <property type="match status" value="3"/>
</dbReference>
<dbReference type="SUPFAM" id="SSF55073">
    <property type="entry name" value="Nucleotide cyclase"/>
    <property type="match status" value="1"/>
</dbReference>
<dbReference type="PANTHER" id="PTHR45138">
    <property type="entry name" value="REGULATORY COMPONENTS OF SENSORY TRANSDUCTION SYSTEM"/>
    <property type="match status" value="1"/>
</dbReference>
<evidence type="ECO:0000256" key="2">
    <source>
        <dbReference type="ARBA" id="ARBA00012528"/>
    </source>
</evidence>
<dbReference type="CDD" id="cd01949">
    <property type="entry name" value="GGDEF"/>
    <property type="match status" value="1"/>
</dbReference>
<evidence type="ECO:0000256" key="3">
    <source>
        <dbReference type="ARBA" id="ARBA00034247"/>
    </source>
</evidence>
<dbReference type="Gene3D" id="3.30.70.270">
    <property type="match status" value="1"/>
</dbReference>
<dbReference type="InterPro" id="IPR029787">
    <property type="entry name" value="Nucleotide_cyclase"/>
</dbReference>
<dbReference type="Pfam" id="PF00990">
    <property type="entry name" value="GGDEF"/>
    <property type="match status" value="1"/>
</dbReference>
<reference evidence="5 6" key="1">
    <citation type="submission" date="2015-07" db="EMBL/GenBank/DDBJ databases">
        <authorList>
            <person name="Noorani M."/>
        </authorList>
    </citation>
    <scope>NUCLEOTIDE SEQUENCE [LARGE SCALE GENOMIC DNA]</scope>
    <source>
        <strain evidence="5 6">KCTC 42284</strain>
    </source>
</reference>
<dbReference type="Proteomes" id="UP000066624">
    <property type="component" value="Chromosome"/>
</dbReference>
<name>A0A0K0XYY2_9GAMM</name>
<proteinExistence type="predicted"/>
<evidence type="ECO:0000313" key="6">
    <source>
        <dbReference type="Proteomes" id="UP000066624"/>
    </source>
</evidence>
<dbReference type="InterPro" id="IPR011990">
    <property type="entry name" value="TPR-like_helical_dom_sf"/>
</dbReference>
<comment type="cofactor">
    <cofactor evidence="1">
        <name>Mg(2+)</name>
        <dbReference type="ChEBI" id="CHEBI:18420"/>
    </cofactor>
</comment>